<accession>A0A5M9JT15</accession>
<comment type="caution">
    <text evidence="1">The sequence shown here is derived from an EMBL/GenBank/DDBJ whole genome shotgun (WGS) entry which is preliminary data.</text>
</comment>
<proteinExistence type="predicted"/>
<evidence type="ECO:0000313" key="1">
    <source>
        <dbReference type="EMBL" id="KAA8571760.1"/>
    </source>
</evidence>
<organism evidence="1 2">
    <name type="scientific">Monilinia fructicola</name>
    <name type="common">Brown rot fungus</name>
    <name type="synonym">Ciboria fructicola</name>
    <dbReference type="NCBI Taxonomy" id="38448"/>
    <lineage>
        <taxon>Eukaryota</taxon>
        <taxon>Fungi</taxon>
        <taxon>Dikarya</taxon>
        <taxon>Ascomycota</taxon>
        <taxon>Pezizomycotina</taxon>
        <taxon>Leotiomycetes</taxon>
        <taxon>Helotiales</taxon>
        <taxon>Sclerotiniaceae</taxon>
        <taxon>Monilinia</taxon>
    </lineage>
</organism>
<protein>
    <submittedName>
        <fullName evidence="1">Uncharacterized protein</fullName>
    </submittedName>
</protein>
<reference evidence="1 2" key="1">
    <citation type="submission" date="2019-06" db="EMBL/GenBank/DDBJ databases">
        <title>Genome Sequence of the Brown Rot Fungal Pathogen Monilinia fructicola.</title>
        <authorList>
            <person name="De Miccolis Angelini R.M."/>
            <person name="Landi L."/>
            <person name="Abate D."/>
            <person name="Pollastro S."/>
            <person name="Romanazzi G."/>
            <person name="Faretra F."/>
        </authorList>
    </citation>
    <scope>NUCLEOTIDE SEQUENCE [LARGE SCALE GENOMIC DNA]</scope>
    <source>
        <strain evidence="1 2">Mfrc123</strain>
    </source>
</reference>
<dbReference type="Proteomes" id="UP000322873">
    <property type="component" value="Unassembled WGS sequence"/>
</dbReference>
<dbReference type="AlphaFoldDB" id="A0A5M9JT15"/>
<name>A0A5M9JT15_MONFR</name>
<keyword evidence="2" id="KW-1185">Reference proteome</keyword>
<sequence>MQFFTNKSWMYSLTQGQFTPLLASLPSITFDGHRPCDPIPIIGPGLQQNMIQRDEASKEDQVDCLQDQ</sequence>
<dbReference type="EMBL" id="VICG01000005">
    <property type="protein sequence ID" value="KAA8571760.1"/>
    <property type="molecule type" value="Genomic_DNA"/>
</dbReference>
<evidence type="ECO:0000313" key="2">
    <source>
        <dbReference type="Proteomes" id="UP000322873"/>
    </source>
</evidence>
<gene>
    <name evidence="1" type="ORF">EYC84_001733</name>
</gene>